<dbReference type="Proteomes" id="UP000231701">
    <property type="component" value="Chromosome"/>
</dbReference>
<protein>
    <submittedName>
        <fullName evidence="1">Uncharacterized protein</fullName>
    </submittedName>
</protein>
<accession>A0A2K8KUQ4</accession>
<proteinExistence type="predicted"/>
<dbReference type="KEGG" id="maes:Ga0123461_0022"/>
<dbReference type="RefSeq" id="WP_100276481.1">
    <property type="nucleotide sequence ID" value="NZ_CP018799.1"/>
</dbReference>
<organism evidence="1 2">
    <name type="scientific">Mariprofundus aestuarium</name>
    <dbReference type="NCBI Taxonomy" id="1921086"/>
    <lineage>
        <taxon>Bacteria</taxon>
        <taxon>Pseudomonadati</taxon>
        <taxon>Pseudomonadota</taxon>
        <taxon>Candidatius Mariprofundia</taxon>
        <taxon>Mariprofundales</taxon>
        <taxon>Mariprofundaceae</taxon>
        <taxon>Mariprofundus</taxon>
    </lineage>
</organism>
<dbReference type="OrthoDB" id="5573654at2"/>
<evidence type="ECO:0000313" key="1">
    <source>
        <dbReference type="EMBL" id="ATX78475.1"/>
    </source>
</evidence>
<dbReference type="AlphaFoldDB" id="A0A2K8KUQ4"/>
<reference evidence="1 2" key="1">
    <citation type="submission" date="2016-12" db="EMBL/GenBank/DDBJ databases">
        <title>Isolation and genomic insights into novel planktonic Zetaproteobacteria from stratified waters of the Chesapeake Bay.</title>
        <authorList>
            <person name="McAllister S.M."/>
            <person name="Kato S."/>
            <person name="Chan C.S."/>
            <person name="Chiu B.K."/>
            <person name="Field E.K."/>
        </authorList>
    </citation>
    <scope>NUCLEOTIDE SEQUENCE [LARGE SCALE GENOMIC DNA]</scope>
    <source>
        <strain evidence="1 2">CP-5</strain>
    </source>
</reference>
<evidence type="ECO:0000313" key="2">
    <source>
        <dbReference type="Proteomes" id="UP000231701"/>
    </source>
</evidence>
<name>A0A2K8KUQ4_MARES</name>
<dbReference type="EMBL" id="CP018799">
    <property type="protein sequence ID" value="ATX78475.1"/>
    <property type="molecule type" value="Genomic_DNA"/>
</dbReference>
<sequence length="112" mass="12865">MDRNYSDEQLLRIIDQAMIYQCACPAQVASVMRELRRVDSYQQTCLNLSGTDKQVHQRISEDVRKAHATMESCLESVLLLEGWDLETMTMPDNLKKQMRQAFSPDGQDNHSG</sequence>
<keyword evidence="2" id="KW-1185">Reference proteome</keyword>
<gene>
    <name evidence="1" type="ORF">Ga0123461_0022</name>
</gene>